<keyword evidence="7 13" id="KW-0460">Magnesium</keyword>
<evidence type="ECO:0000256" key="9">
    <source>
        <dbReference type="ARBA" id="ARBA00030162"/>
    </source>
</evidence>
<keyword evidence="17" id="KW-1185">Reference proteome</keyword>
<dbReference type="GO" id="GO:0046872">
    <property type="term" value="F:metal ion binding"/>
    <property type="evidence" value="ECO:0007669"/>
    <property type="project" value="UniProtKB-KW"/>
</dbReference>
<sequence>MKDSLQQHDKFTSDDVEIMSKQTVFKGFFEMVLYRFKHRLFEGGWSSVIDREMLVRGGAAAMLPYDPVRDEVVLIEQIRVGALEHESPWQVEIVAGIVDKDETIEELVRRESVEEAGVDVKALVPITRYYPSSGGCSERISVFVGHVDASLASGVHGLETEGEDIRVRVVSRETAYQMIESGEIENGASIIALQWLELNYRKLQANW</sequence>
<feature type="domain" description="Nudix hydrolase" evidence="15">
    <location>
        <begin position="55"/>
        <end position="197"/>
    </location>
</feature>
<evidence type="ECO:0000256" key="10">
    <source>
        <dbReference type="ARBA" id="ARBA00030308"/>
    </source>
</evidence>
<feature type="binding site" evidence="13">
    <location>
        <position position="95"/>
    </location>
    <ligand>
        <name>Mg(2+)</name>
        <dbReference type="ChEBI" id="CHEBI:18420"/>
        <label>1</label>
    </ligand>
</feature>
<dbReference type="EC" id="3.6.1.13" evidence="3"/>
<comment type="similarity">
    <text evidence="2">Belongs to the Nudix hydrolase family. NudF subfamily.</text>
</comment>
<comment type="catalytic activity">
    <reaction evidence="12">
        <text>ADP-D-ribose + H2O = D-ribose 5-phosphate + AMP + 2 H(+)</text>
        <dbReference type="Rhea" id="RHEA:10412"/>
        <dbReference type="ChEBI" id="CHEBI:15377"/>
        <dbReference type="ChEBI" id="CHEBI:15378"/>
        <dbReference type="ChEBI" id="CHEBI:57967"/>
        <dbReference type="ChEBI" id="CHEBI:78346"/>
        <dbReference type="ChEBI" id="CHEBI:456215"/>
        <dbReference type="EC" id="3.6.1.13"/>
    </reaction>
</comment>
<dbReference type="InterPro" id="IPR000086">
    <property type="entry name" value="NUDIX_hydrolase_dom"/>
</dbReference>
<comment type="cofactor">
    <cofactor evidence="1 13">
        <name>Mg(2+)</name>
        <dbReference type="ChEBI" id="CHEBI:18420"/>
    </cofactor>
</comment>
<keyword evidence="6 16" id="KW-0378">Hydrolase</keyword>
<name>A0A240EE09_9VIBR</name>
<evidence type="ECO:0000256" key="12">
    <source>
        <dbReference type="ARBA" id="ARBA00049546"/>
    </source>
</evidence>
<dbReference type="InterPro" id="IPR015797">
    <property type="entry name" value="NUDIX_hydrolase-like_dom_sf"/>
</dbReference>
<dbReference type="Proteomes" id="UP000219336">
    <property type="component" value="Unassembled WGS sequence"/>
</dbReference>
<evidence type="ECO:0000256" key="6">
    <source>
        <dbReference type="ARBA" id="ARBA00022801"/>
    </source>
</evidence>
<feature type="binding site" evidence="13">
    <location>
        <position position="115"/>
    </location>
    <ligand>
        <name>Mg(2+)</name>
        <dbReference type="ChEBI" id="CHEBI:18420"/>
        <label>1</label>
    </ligand>
</feature>
<evidence type="ECO:0000256" key="1">
    <source>
        <dbReference type="ARBA" id="ARBA00001946"/>
    </source>
</evidence>
<dbReference type="RefSeq" id="WP_096992193.1">
    <property type="nucleotide sequence ID" value="NZ_JBHSII010000001.1"/>
</dbReference>
<dbReference type="InterPro" id="IPR004385">
    <property type="entry name" value="NDP_pyrophosphatase"/>
</dbReference>
<evidence type="ECO:0000256" key="14">
    <source>
        <dbReference type="PIRSR" id="PIRSR604385-3"/>
    </source>
</evidence>
<dbReference type="Gene3D" id="3.90.79.10">
    <property type="entry name" value="Nucleoside Triphosphate Pyrophosphohydrolase"/>
    <property type="match status" value="1"/>
</dbReference>
<dbReference type="GO" id="GO:0005829">
    <property type="term" value="C:cytosol"/>
    <property type="evidence" value="ECO:0007669"/>
    <property type="project" value="TreeGrafter"/>
</dbReference>
<evidence type="ECO:0000256" key="5">
    <source>
        <dbReference type="ARBA" id="ARBA00022723"/>
    </source>
</evidence>
<dbReference type="Pfam" id="PF00293">
    <property type="entry name" value="NUDIX"/>
    <property type="match status" value="1"/>
</dbReference>
<dbReference type="EMBL" id="OANU01000003">
    <property type="protein sequence ID" value="SNX46791.1"/>
    <property type="molecule type" value="Genomic_DNA"/>
</dbReference>
<evidence type="ECO:0000256" key="8">
    <source>
        <dbReference type="ARBA" id="ARBA00025164"/>
    </source>
</evidence>
<dbReference type="PANTHER" id="PTHR11839:SF5">
    <property type="entry name" value="ADP-RIBOSE PYROPHOSPHATASE"/>
    <property type="match status" value="1"/>
</dbReference>
<evidence type="ECO:0000313" key="16">
    <source>
        <dbReference type="EMBL" id="SNX46791.1"/>
    </source>
</evidence>
<feature type="binding site" evidence="13">
    <location>
        <position position="163"/>
    </location>
    <ligand>
        <name>Mg(2+)</name>
        <dbReference type="ChEBI" id="CHEBI:18420"/>
        <label>1</label>
    </ligand>
</feature>
<dbReference type="PROSITE" id="PS51462">
    <property type="entry name" value="NUDIX"/>
    <property type="match status" value="1"/>
</dbReference>
<reference evidence="17" key="1">
    <citation type="submission" date="2016-06" db="EMBL/GenBank/DDBJ databases">
        <authorList>
            <person name="Rodrigo-Torres L."/>
            <person name="Arahal R.D."/>
            <person name="Lucena T."/>
        </authorList>
    </citation>
    <scope>NUCLEOTIDE SEQUENCE [LARGE SCALE GENOMIC DNA]</scope>
    <source>
        <strain evidence="17">CECT8203</strain>
    </source>
</reference>
<evidence type="ECO:0000256" key="3">
    <source>
        <dbReference type="ARBA" id="ARBA00012453"/>
    </source>
</evidence>
<evidence type="ECO:0000256" key="11">
    <source>
        <dbReference type="ARBA" id="ARBA00033056"/>
    </source>
</evidence>
<feature type="short sequence motif" description="Nudix box" evidence="14">
    <location>
        <begin position="96"/>
        <end position="118"/>
    </location>
</feature>
<dbReference type="PANTHER" id="PTHR11839">
    <property type="entry name" value="UDP/ADP-SUGAR PYROPHOSPHATASE"/>
    <property type="match status" value="1"/>
</dbReference>
<keyword evidence="5 13" id="KW-0479">Metal-binding</keyword>
<comment type="function">
    <text evidence="8">Acts on ADP-mannose and ADP-glucose as well as ADP-ribose. Prevents glycogen biosynthesis. The reaction catalyzed by this enzyme is a limiting step of the gluconeogenic process.</text>
</comment>
<dbReference type="GO" id="GO:0006753">
    <property type="term" value="P:nucleoside phosphate metabolic process"/>
    <property type="evidence" value="ECO:0007669"/>
    <property type="project" value="TreeGrafter"/>
</dbReference>
<dbReference type="GO" id="GO:0019693">
    <property type="term" value="P:ribose phosphate metabolic process"/>
    <property type="evidence" value="ECO:0007669"/>
    <property type="project" value="TreeGrafter"/>
</dbReference>
<feature type="binding site" evidence="13">
    <location>
        <position position="111"/>
    </location>
    <ligand>
        <name>Mg(2+)</name>
        <dbReference type="ChEBI" id="CHEBI:18420"/>
        <label>1</label>
    </ligand>
</feature>
<dbReference type="GO" id="GO:0019144">
    <property type="term" value="F:ADP-sugar diphosphatase activity"/>
    <property type="evidence" value="ECO:0007669"/>
    <property type="project" value="TreeGrafter"/>
</dbReference>
<evidence type="ECO:0000256" key="13">
    <source>
        <dbReference type="PIRSR" id="PIRSR604385-2"/>
    </source>
</evidence>
<evidence type="ECO:0000256" key="2">
    <source>
        <dbReference type="ARBA" id="ARBA00007482"/>
    </source>
</evidence>
<evidence type="ECO:0000259" key="15">
    <source>
        <dbReference type="PROSITE" id="PS51462"/>
    </source>
</evidence>
<dbReference type="OrthoDB" id="5292471at2"/>
<dbReference type="AlphaFoldDB" id="A0A240EE09"/>
<accession>A0A240EE09</accession>
<protein>
    <recommendedName>
        <fullName evidence="4">ADP-ribose pyrophosphatase</fullName>
        <ecNumber evidence="3">3.6.1.13</ecNumber>
    </recommendedName>
    <alternativeName>
        <fullName evidence="9">ADP-ribose diphosphatase</fullName>
    </alternativeName>
    <alternativeName>
        <fullName evidence="11">ADP-ribose phosphohydrolase</fullName>
    </alternativeName>
    <alternativeName>
        <fullName evidence="10">Adenosine diphosphoribose pyrophosphatase</fullName>
    </alternativeName>
</protein>
<evidence type="ECO:0000256" key="7">
    <source>
        <dbReference type="ARBA" id="ARBA00022842"/>
    </source>
</evidence>
<gene>
    <name evidence="16" type="primary">nudF_1</name>
    <name evidence="16" type="ORF">VTH8203_00461</name>
</gene>
<evidence type="ECO:0000313" key="17">
    <source>
        <dbReference type="Proteomes" id="UP000219336"/>
    </source>
</evidence>
<dbReference type="SUPFAM" id="SSF55811">
    <property type="entry name" value="Nudix"/>
    <property type="match status" value="1"/>
</dbReference>
<proteinExistence type="inferred from homology"/>
<dbReference type="GO" id="GO:0047631">
    <property type="term" value="F:ADP-ribose diphosphatase activity"/>
    <property type="evidence" value="ECO:0007669"/>
    <property type="project" value="UniProtKB-EC"/>
</dbReference>
<dbReference type="NCBIfam" id="NF008003">
    <property type="entry name" value="PRK10729.1"/>
    <property type="match status" value="1"/>
</dbReference>
<organism evidence="16 17">
    <name type="scientific">Vibrio thalassae</name>
    <dbReference type="NCBI Taxonomy" id="1243014"/>
    <lineage>
        <taxon>Bacteria</taxon>
        <taxon>Pseudomonadati</taxon>
        <taxon>Pseudomonadota</taxon>
        <taxon>Gammaproteobacteria</taxon>
        <taxon>Vibrionales</taxon>
        <taxon>Vibrionaceae</taxon>
        <taxon>Vibrio</taxon>
    </lineage>
</organism>
<evidence type="ECO:0000256" key="4">
    <source>
        <dbReference type="ARBA" id="ARBA00013297"/>
    </source>
</evidence>
<dbReference type="NCBIfam" id="TIGR00052">
    <property type="entry name" value="nudix-type nucleoside diphosphatase, YffH/AdpP family"/>
    <property type="match status" value="1"/>
</dbReference>
<dbReference type="CDD" id="cd24155">
    <property type="entry name" value="NUDIX_ADPRase"/>
    <property type="match status" value="1"/>
</dbReference>